<sequence>MTRGDDAAAPRHPRRRARAPRRPRHRPRRPYGSAWSASARCRRTGPRWSCRRSACSRLHRCQRRCQRRNQRPASAWRSSPA</sequence>
<proteinExistence type="predicted"/>
<organism evidence="2 3">
    <name type="scientific">Bifidobacterium catulorum</name>
    <dbReference type="NCBI Taxonomy" id="1630173"/>
    <lineage>
        <taxon>Bacteria</taxon>
        <taxon>Bacillati</taxon>
        <taxon>Actinomycetota</taxon>
        <taxon>Actinomycetes</taxon>
        <taxon>Bifidobacteriales</taxon>
        <taxon>Bifidobacteriaceae</taxon>
        <taxon>Bifidobacterium</taxon>
    </lineage>
</organism>
<dbReference type="Proteomes" id="UP000245753">
    <property type="component" value="Unassembled WGS sequence"/>
</dbReference>
<evidence type="ECO:0000313" key="3">
    <source>
        <dbReference type="Proteomes" id="UP000245753"/>
    </source>
</evidence>
<evidence type="ECO:0000256" key="1">
    <source>
        <dbReference type="SAM" id="MobiDB-lite"/>
    </source>
</evidence>
<comment type="caution">
    <text evidence="2">The sequence shown here is derived from an EMBL/GenBank/DDBJ whole genome shotgun (WGS) entry which is preliminary data.</text>
</comment>
<reference evidence="2 3" key="1">
    <citation type="journal article" date="2018" name="Int. J. Syst. Evol. Microbiol.">
        <title>Bifidobacterium catulorum sp. nov., a novel taxon from the faeces of the baby common marmoset (Callithrix jacchus).</title>
        <authorList>
            <person name="Modesto M."/>
            <person name="Michelini S."/>
            <person name="Oki K."/>
            <person name="Biavati B."/>
            <person name="Watanabe K."/>
            <person name="Mattarelli P."/>
        </authorList>
    </citation>
    <scope>NUCLEOTIDE SEQUENCE [LARGE SCALE GENOMIC DNA]</scope>
    <source>
        <strain evidence="2 3">MRM 8.19</strain>
    </source>
</reference>
<dbReference type="AlphaFoldDB" id="A0A2U2MQN6"/>
<feature type="compositionally biased region" description="Basic residues" evidence="1">
    <location>
        <begin position="11"/>
        <end position="29"/>
    </location>
</feature>
<keyword evidence="3" id="KW-1185">Reference proteome</keyword>
<accession>A0A2U2MQN6</accession>
<feature type="region of interest" description="Disordered" evidence="1">
    <location>
        <begin position="1"/>
        <end position="35"/>
    </location>
</feature>
<gene>
    <name evidence="2" type="ORF">DF200_09055</name>
</gene>
<dbReference type="EMBL" id="QFFN01000033">
    <property type="protein sequence ID" value="PWG59168.1"/>
    <property type="molecule type" value="Genomic_DNA"/>
</dbReference>
<protein>
    <submittedName>
        <fullName evidence="2">Uncharacterized protein</fullName>
    </submittedName>
</protein>
<evidence type="ECO:0000313" key="2">
    <source>
        <dbReference type="EMBL" id="PWG59168.1"/>
    </source>
</evidence>
<feature type="region of interest" description="Disordered" evidence="1">
    <location>
        <begin position="62"/>
        <end position="81"/>
    </location>
</feature>
<name>A0A2U2MQN6_9BIFI</name>